<proteinExistence type="predicted"/>
<dbReference type="EMBL" id="RCHU02000004">
    <property type="protein sequence ID" value="KAL3597293.1"/>
    <property type="molecule type" value="Genomic_DNA"/>
</dbReference>
<protein>
    <submittedName>
        <fullName evidence="1">Uncharacterized protein</fullName>
    </submittedName>
</protein>
<accession>A0ACC4CGV1</accession>
<keyword evidence="2" id="KW-1185">Reference proteome</keyword>
<gene>
    <name evidence="1" type="ORF">D5086_008930</name>
</gene>
<comment type="caution">
    <text evidence="1">The sequence shown here is derived from an EMBL/GenBank/DDBJ whole genome shotgun (WGS) entry which is preliminary data.</text>
</comment>
<evidence type="ECO:0000313" key="1">
    <source>
        <dbReference type="EMBL" id="KAL3597293.1"/>
    </source>
</evidence>
<sequence>MFPPRSAVPLKPIPGSYGLPFFGAIKDRLDYFYNQGKDEFFSSRVEKYKSTVFKTNMPPGPFIAQNPRVIAVLDAISFPILFDTSKIEKFNVLDGTYLPSLSFTGGYRVYEMGSKRTANFNDPSDAMSFNFVFRLFCEKDPSETKLGSEGPAMVDKWVGLQLVPLATIGLPKFLKYFEDLLIHTFPIPFFLVKSDYKKLYDAFYASSSSFLDKAESFGIDRDEACHNLVFVAGFNAYGGMKAWFPTLINHDAAYEIKKGEMIFGYQPFATKDPKIFDHPEEFVGHRFVGEGENLLKYVYWSNGRETEDPTVGNKQCPGKDLVVLLSRLLVVELFLRYDTFTVETAVLPFGSSVTFTSLIKATST</sequence>
<evidence type="ECO:0000313" key="2">
    <source>
        <dbReference type="Proteomes" id="UP000309997"/>
    </source>
</evidence>
<name>A0ACC4CGV1_POPAL</name>
<dbReference type="Proteomes" id="UP000309997">
    <property type="component" value="Unassembled WGS sequence"/>
</dbReference>
<reference evidence="1 2" key="1">
    <citation type="journal article" date="2024" name="Plant Biotechnol. J.">
        <title>Genome and CRISPR/Cas9 system of a widespread forest tree (Populus alba) in the world.</title>
        <authorList>
            <person name="Liu Y.J."/>
            <person name="Jiang P.F."/>
            <person name="Han X.M."/>
            <person name="Li X.Y."/>
            <person name="Wang H.M."/>
            <person name="Wang Y.J."/>
            <person name="Wang X.X."/>
            <person name="Zeng Q.Y."/>
        </authorList>
    </citation>
    <scope>NUCLEOTIDE SEQUENCE [LARGE SCALE GENOMIC DNA]</scope>
    <source>
        <strain evidence="2">cv. PAL-ZL1</strain>
    </source>
</reference>
<organism evidence="1 2">
    <name type="scientific">Populus alba</name>
    <name type="common">White poplar</name>
    <dbReference type="NCBI Taxonomy" id="43335"/>
    <lineage>
        <taxon>Eukaryota</taxon>
        <taxon>Viridiplantae</taxon>
        <taxon>Streptophyta</taxon>
        <taxon>Embryophyta</taxon>
        <taxon>Tracheophyta</taxon>
        <taxon>Spermatophyta</taxon>
        <taxon>Magnoliopsida</taxon>
        <taxon>eudicotyledons</taxon>
        <taxon>Gunneridae</taxon>
        <taxon>Pentapetalae</taxon>
        <taxon>rosids</taxon>
        <taxon>fabids</taxon>
        <taxon>Malpighiales</taxon>
        <taxon>Salicaceae</taxon>
        <taxon>Saliceae</taxon>
        <taxon>Populus</taxon>
    </lineage>
</organism>